<accession>A0A1Q9C456</accession>
<reference evidence="1 2" key="1">
    <citation type="submission" date="2016-02" db="EMBL/GenBank/DDBJ databases">
        <title>Genome analysis of coral dinoflagellate symbionts highlights evolutionary adaptations to a symbiotic lifestyle.</title>
        <authorList>
            <person name="Aranda M."/>
            <person name="Li Y."/>
            <person name="Liew Y.J."/>
            <person name="Baumgarten S."/>
            <person name="Simakov O."/>
            <person name="Wilson M."/>
            <person name="Piel J."/>
            <person name="Ashoor H."/>
            <person name="Bougouffa S."/>
            <person name="Bajic V.B."/>
            <person name="Ryu T."/>
            <person name="Ravasi T."/>
            <person name="Bayer T."/>
            <person name="Micklem G."/>
            <person name="Kim H."/>
            <person name="Bhak J."/>
            <person name="Lajeunesse T.C."/>
            <person name="Voolstra C.R."/>
        </authorList>
    </citation>
    <scope>NUCLEOTIDE SEQUENCE [LARGE SCALE GENOMIC DNA]</scope>
    <source>
        <strain evidence="1 2">CCMP2467</strain>
    </source>
</reference>
<dbReference type="OrthoDB" id="10554393at2759"/>
<dbReference type="Proteomes" id="UP000186817">
    <property type="component" value="Unassembled WGS sequence"/>
</dbReference>
<dbReference type="EMBL" id="LSRX01001726">
    <property type="protein sequence ID" value="OLP77700.1"/>
    <property type="molecule type" value="Genomic_DNA"/>
</dbReference>
<comment type="caution">
    <text evidence="1">The sequence shown here is derived from an EMBL/GenBank/DDBJ whole genome shotgun (WGS) entry which is preliminary data.</text>
</comment>
<keyword evidence="2" id="KW-1185">Reference proteome</keyword>
<proteinExistence type="predicted"/>
<evidence type="ECO:0000313" key="2">
    <source>
        <dbReference type="Proteomes" id="UP000186817"/>
    </source>
</evidence>
<evidence type="ECO:0000313" key="1">
    <source>
        <dbReference type="EMBL" id="OLP77700.1"/>
    </source>
</evidence>
<sequence length="1100" mass="120524">MLTKLDLDIGMQGGRENPQYHDKITRTKRCMLVVTTVRPALAVVPPYRASIGNRLEEQMGPEISAMAPETTAARSRGNLPATGDLVSGNGSLIRALVSMQGMTGNLWLRNSPDLANMGLKTEFGDAWLPEPRQPPSYSHVVSATVGFPWGAKSSAGALAPAVVLEGHQPDGLIEAKMRRTMRRNSPPSPRFKPPISNFQEKLQAPCLTPKMVLSSRNNPLELREIDVHSSALLDATAVDEAGKVIAGDACLERRLRQVQGHTESDFGNGDFRLACGQKKHQELGTELRKQMALGPARKLRDRVAERAVVSDLANMQKREEGTEATRIRGVPEPRQVDREPFTPPSRAVLIFQVQGHTESDFGDGDFRLACGQKKHQELGTELRKQMALGPARKLRDRVAERAVVSDLANMQKREEGTEATCIRGVPEPRQYRKASNISTDLANMQESVTQASRDFNLVIDEYERQNVGRQRACSPAQSDLEQAEMLRVGARTAVLHQLWQQVRKLGFEKGHIVNMLKACKDAEKLRQTVREPRRTEAGRRREEFATRAQITSIQAQKMLLASNWTSRLSNFRYFSALQVPQRRPFAGDGSDHRLHLRFVNSLPTTCSGFTYLVHLRAVLILGHAVRRSRQGESAARDIRNEMSDMCRKLDDHCIVWLLAPRVVPQQVAGLGYEVSSCAVIPSRPVLLWWKPAFGLEQKVAGSNAALDYAAPPEPSQPARHRAYPWAINAENAEGSQGGEGKRPPPKGQAKALAEALVLALETHGSAHVSRHQSEPLSLLLAWNCGGSMAYQSWVLALQMPEGQASTARNVDCDTLRHPIAGKIDTNCGESMAYQSWVLALQTPEGRMRCMVLLSCLARGNDCTPQVEKNESYSYKKCMQVKRVCGRLLMQDVKGLCVADRLRLGPLPLRQIGSKSGNSGNQCRKKLAAKQVPAQDLNTRGDAHKEALLAAAQPTIRESLRGLRPRGQNKTSTPTWPLCGTAGLQNPLIRACSVLEFDRAKISCQAQLSNAVLAARGEVLQSKNSIKAMAGVLPEVKLPGTALALGSSSSVAAKSSESQSLPSTSLALPSQTPRQRLRGGLTTALPAVTGDFPAPSMANQM</sequence>
<organism evidence="1 2">
    <name type="scientific">Symbiodinium microadriaticum</name>
    <name type="common">Dinoflagellate</name>
    <name type="synonym">Zooxanthella microadriatica</name>
    <dbReference type="NCBI Taxonomy" id="2951"/>
    <lineage>
        <taxon>Eukaryota</taxon>
        <taxon>Sar</taxon>
        <taxon>Alveolata</taxon>
        <taxon>Dinophyceae</taxon>
        <taxon>Suessiales</taxon>
        <taxon>Symbiodiniaceae</taxon>
        <taxon>Symbiodinium</taxon>
    </lineage>
</organism>
<protein>
    <submittedName>
        <fullName evidence="1">Uncharacterized protein</fullName>
    </submittedName>
</protein>
<gene>
    <name evidence="1" type="ORF">AK812_SmicGene42215</name>
</gene>
<dbReference type="AlphaFoldDB" id="A0A1Q9C456"/>
<name>A0A1Q9C456_SYMMI</name>